<dbReference type="PIRSF" id="PIRSF002808">
    <property type="entry name" value="Hexose_phosphate_transp"/>
    <property type="match status" value="1"/>
</dbReference>
<protein>
    <submittedName>
        <fullName evidence="8">MFS transporter</fullName>
    </submittedName>
</protein>
<feature type="transmembrane region" description="Helical" evidence="6">
    <location>
        <begin position="197"/>
        <end position="216"/>
    </location>
</feature>
<dbReference type="InterPro" id="IPR020846">
    <property type="entry name" value="MFS_dom"/>
</dbReference>
<dbReference type="InterPro" id="IPR021159">
    <property type="entry name" value="Sugar-P_transporter_CS"/>
</dbReference>
<evidence type="ECO:0000256" key="4">
    <source>
        <dbReference type="ARBA" id="ARBA00022989"/>
    </source>
</evidence>
<dbReference type="OrthoDB" id="8596007at2"/>
<dbReference type="GO" id="GO:0035435">
    <property type="term" value="P:phosphate ion transmembrane transport"/>
    <property type="evidence" value="ECO:0007669"/>
    <property type="project" value="TreeGrafter"/>
</dbReference>
<reference evidence="8 9" key="1">
    <citation type="submission" date="2018-10" db="EMBL/GenBank/DDBJ databases">
        <authorList>
            <person name="Li J."/>
        </authorList>
    </citation>
    <scope>NUCLEOTIDE SEQUENCE [LARGE SCALE GENOMIC DNA]</scope>
    <source>
        <strain evidence="8 9">JCM 11654</strain>
    </source>
</reference>
<dbReference type="PANTHER" id="PTHR43826:SF6">
    <property type="entry name" value="GLYCEROL-3-PHOSPHATE TRANSPORTER"/>
    <property type="match status" value="1"/>
</dbReference>
<evidence type="ECO:0000256" key="2">
    <source>
        <dbReference type="ARBA" id="ARBA00009598"/>
    </source>
</evidence>
<evidence type="ECO:0000256" key="1">
    <source>
        <dbReference type="ARBA" id="ARBA00004651"/>
    </source>
</evidence>
<dbReference type="CDD" id="cd17345">
    <property type="entry name" value="MFS_GlpT"/>
    <property type="match status" value="1"/>
</dbReference>
<accession>A0A3L7AQN0</accession>
<evidence type="ECO:0000313" key="9">
    <source>
        <dbReference type="Proteomes" id="UP000269438"/>
    </source>
</evidence>
<dbReference type="AlphaFoldDB" id="A0A3L7AQN0"/>
<dbReference type="InterPro" id="IPR000849">
    <property type="entry name" value="Sugar_P_transporter"/>
</dbReference>
<dbReference type="PANTHER" id="PTHR43826">
    <property type="entry name" value="GLUCOSE-6-PHOSPHATE EXCHANGER SLC37A4"/>
    <property type="match status" value="1"/>
</dbReference>
<feature type="transmembrane region" description="Helical" evidence="6">
    <location>
        <begin position="301"/>
        <end position="321"/>
    </location>
</feature>
<dbReference type="Gene3D" id="1.20.1250.20">
    <property type="entry name" value="MFS general substrate transporter like domains"/>
    <property type="match status" value="2"/>
</dbReference>
<dbReference type="EMBL" id="RCUY01000005">
    <property type="protein sequence ID" value="RLP82789.1"/>
    <property type="molecule type" value="Genomic_DNA"/>
</dbReference>
<dbReference type="SUPFAM" id="SSF103473">
    <property type="entry name" value="MFS general substrate transporter"/>
    <property type="match status" value="1"/>
</dbReference>
<evidence type="ECO:0000313" key="8">
    <source>
        <dbReference type="EMBL" id="RLP82789.1"/>
    </source>
</evidence>
<keyword evidence="9" id="KW-1185">Reference proteome</keyword>
<dbReference type="InterPro" id="IPR051337">
    <property type="entry name" value="OPA_Antiporter"/>
</dbReference>
<feature type="transmembrane region" description="Helical" evidence="6">
    <location>
        <begin position="32"/>
        <end position="50"/>
    </location>
</feature>
<comment type="caution">
    <text evidence="8">The sequence shown here is derived from an EMBL/GenBank/DDBJ whole genome shotgun (WGS) entry which is preliminary data.</text>
</comment>
<keyword evidence="3 6" id="KW-0812">Transmembrane</keyword>
<keyword evidence="4 6" id="KW-1133">Transmembrane helix</keyword>
<proteinExistence type="inferred from homology"/>
<dbReference type="InterPro" id="IPR011701">
    <property type="entry name" value="MFS"/>
</dbReference>
<feature type="transmembrane region" description="Helical" evidence="6">
    <location>
        <begin position="70"/>
        <end position="89"/>
    </location>
</feature>
<feature type="domain" description="Major facilitator superfamily (MFS) profile" evidence="7">
    <location>
        <begin position="32"/>
        <end position="449"/>
    </location>
</feature>
<dbReference type="GO" id="GO:0005886">
    <property type="term" value="C:plasma membrane"/>
    <property type="evidence" value="ECO:0007669"/>
    <property type="project" value="UniProtKB-SubCell"/>
</dbReference>
<dbReference type="Proteomes" id="UP000269438">
    <property type="component" value="Unassembled WGS sequence"/>
</dbReference>
<evidence type="ECO:0000256" key="3">
    <source>
        <dbReference type="ARBA" id="ARBA00022692"/>
    </source>
</evidence>
<dbReference type="PROSITE" id="PS00942">
    <property type="entry name" value="GLPT"/>
    <property type="match status" value="1"/>
</dbReference>
<dbReference type="RefSeq" id="WP_121687948.1">
    <property type="nucleotide sequence ID" value="NZ_RCUY01000005.1"/>
</dbReference>
<comment type="similarity">
    <text evidence="2">Belongs to the major facilitator superfamily. Organophosphate:Pi antiporter (OPA) (TC 2.A.1.4) family.</text>
</comment>
<dbReference type="PROSITE" id="PS50850">
    <property type="entry name" value="MFS"/>
    <property type="match status" value="1"/>
</dbReference>
<gene>
    <name evidence="8" type="ORF">D9V34_05900</name>
</gene>
<feature type="transmembrane region" description="Helical" evidence="6">
    <location>
        <begin position="357"/>
        <end position="378"/>
    </location>
</feature>
<keyword evidence="5 6" id="KW-0472">Membrane</keyword>
<dbReference type="InterPro" id="IPR036259">
    <property type="entry name" value="MFS_trans_sf"/>
</dbReference>
<name>A0A3L7AQN0_9MICO</name>
<evidence type="ECO:0000259" key="7">
    <source>
        <dbReference type="PROSITE" id="PS50850"/>
    </source>
</evidence>
<comment type="subcellular location">
    <subcellularLocation>
        <location evidence="1">Cell membrane</location>
        <topology evidence="1">Multi-pass membrane protein</topology>
    </subcellularLocation>
</comment>
<sequence length="454" mass="48296">MPLKTRAKGLLAAPPPAPRLSAEVIAKRYPRLRLQVFIGIFIGYAGFYLIRNNLPLVAAILEDNGQINKAGIGLVANATLISYGFSKFFSAIISDRSNARYFLPLGLALSAVANLAVAFIPAVTASLAIFATVMFINGWFQGMGWPPSGRVLVHWFSTSERGIKTSIWNVAHNVGGVGAGALVALGLQLTANDWTTAFWLPAVVALVVALAAFLLIRDTPESQGLPPIEEYRNDPAKVAADETEDSTRSAWSLIKEHVLMNRTMVLLALANVCVYALRYGILVWAPIYLTQVRGASVTGGIAGFSLFELAGIGGTILCGILSDKVFRGNRSMTGIAFMVAVAGMTAIYWLLPEGVPIWMPLVAVTLIGGLIYGPVMLIGLQALDLSPRHVAGTAAGFTGLFGYVIGATMASSGVGFLVENFGWNITFIALIAIALLTVVFLALINKDEKAALAR</sequence>
<dbReference type="GO" id="GO:0061513">
    <property type="term" value="F:glucose 6-phosphate:phosphate antiporter activity"/>
    <property type="evidence" value="ECO:0007669"/>
    <property type="project" value="TreeGrafter"/>
</dbReference>
<feature type="transmembrane region" description="Helical" evidence="6">
    <location>
        <begin position="421"/>
        <end position="444"/>
    </location>
</feature>
<evidence type="ECO:0000256" key="5">
    <source>
        <dbReference type="ARBA" id="ARBA00023136"/>
    </source>
</evidence>
<feature type="transmembrane region" description="Helical" evidence="6">
    <location>
        <begin position="333"/>
        <end position="351"/>
    </location>
</feature>
<feature type="transmembrane region" description="Helical" evidence="6">
    <location>
        <begin position="265"/>
        <end position="289"/>
    </location>
</feature>
<feature type="transmembrane region" description="Helical" evidence="6">
    <location>
        <begin position="390"/>
        <end position="409"/>
    </location>
</feature>
<evidence type="ECO:0000256" key="6">
    <source>
        <dbReference type="SAM" id="Phobius"/>
    </source>
</evidence>
<dbReference type="Pfam" id="PF07690">
    <property type="entry name" value="MFS_1"/>
    <property type="match status" value="1"/>
</dbReference>
<organism evidence="8 9">
    <name type="scientific">Mycetocola lacteus</name>
    <dbReference type="NCBI Taxonomy" id="76637"/>
    <lineage>
        <taxon>Bacteria</taxon>
        <taxon>Bacillati</taxon>
        <taxon>Actinomycetota</taxon>
        <taxon>Actinomycetes</taxon>
        <taxon>Micrococcales</taxon>
        <taxon>Microbacteriaceae</taxon>
        <taxon>Mycetocola</taxon>
    </lineage>
</organism>